<accession>A0A432V468</accession>
<dbReference type="AlphaFoldDB" id="A0A432V468"/>
<evidence type="ECO:0000313" key="5">
    <source>
        <dbReference type="EMBL" id="RUM96945.1"/>
    </source>
</evidence>
<sequence length="161" mass="17837">MTIKADLDAIDWKILQELQEEGRMTNVELSRRVGISAPPCLRRVKRLEDAGIIRGYRALLNGPALGMDVVAFCLVGLHHHAEVELKAFADRTRHWPIVRQAWMVSGDSDFMLHCVASDLGSFQTFVIEELASAPNVDTVRTALTIRQVKDEGAVAMDGTPV</sequence>
<dbReference type="PRINTS" id="PR00033">
    <property type="entry name" value="HTHASNC"/>
</dbReference>
<dbReference type="Proteomes" id="UP000281647">
    <property type="component" value="Unassembled WGS sequence"/>
</dbReference>
<dbReference type="FunFam" id="1.10.10.10:FF:000186">
    <property type="entry name" value="AsnC family transcriptional regulator"/>
    <property type="match status" value="1"/>
</dbReference>
<dbReference type="CDD" id="cd00090">
    <property type="entry name" value="HTH_ARSR"/>
    <property type="match status" value="1"/>
</dbReference>
<keyword evidence="1" id="KW-0805">Transcription regulation</keyword>
<organism evidence="5 6">
    <name type="scientific">Borborobacter arsenicus</name>
    <dbReference type="NCBI Taxonomy" id="1851146"/>
    <lineage>
        <taxon>Bacteria</taxon>
        <taxon>Pseudomonadati</taxon>
        <taxon>Pseudomonadota</taxon>
        <taxon>Alphaproteobacteria</taxon>
        <taxon>Hyphomicrobiales</taxon>
        <taxon>Phyllobacteriaceae</taxon>
        <taxon>Borborobacter</taxon>
    </lineage>
</organism>
<keyword evidence="3" id="KW-0804">Transcription</keyword>
<protein>
    <submittedName>
        <fullName evidence="5">Lrp/AsnC family transcriptional regulator</fullName>
    </submittedName>
</protein>
<dbReference type="Gene3D" id="3.30.70.920">
    <property type="match status" value="1"/>
</dbReference>
<evidence type="ECO:0000256" key="1">
    <source>
        <dbReference type="ARBA" id="ARBA00023015"/>
    </source>
</evidence>
<dbReference type="InterPro" id="IPR019888">
    <property type="entry name" value="Tscrpt_reg_AsnC-like"/>
</dbReference>
<dbReference type="PANTHER" id="PTHR30154">
    <property type="entry name" value="LEUCINE-RESPONSIVE REGULATORY PROTEIN"/>
    <property type="match status" value="1"/>
</dbReference>
<keyword evidence="2" id="KW-0238">DNA-binding</keyword>
<dbReference type="GO" id="GO:0006355">
    <property type="term" value="P:regulation of DNA-templated transcription"/>
    <property type="evidence" value="ECO:0007669"/>
    <property type="project" value="UniProtKB-ARBA"/>
</dbReference>
<dbReference type="PROSITE" id="PS00519">
    <property type="entry name" value="HTH_ASNC_1"/>
    <property type="match status" value="1"/>
</dbReference>
<dbReference type="InterPro" id="IPR036390">
    <property type="entry name" value="WH_DNA-bd_sf"/>
</dbReference>
<dbReference type="InterPro" id="IPR019887">
    <property type="entry name" value="Tscrpt_reg_AsnC/Lrp_C"/>
</dbReference>
<dbReference type="InterPro" id="IPR036388">
    <property type="entry name" value="WH-like_DNA-bd_sf"/>
</dbReference>
<dbReference type="GO" id="GO:0043200">
    <property type="term" value="P:response to amino acid"/>
    <property type="evidence" value="ECO:0007669"/>
    <property type="project" value="TreeGrafter"/>
</dbReference>
<dbReference type="SMART" id="SM00344">
    <property type="entry name" value="HTH_ASNC"/>
    <property type="match status" value="1"/>
</dbReference>
<name>A0A432V468_9HYPH</name>
<dbReference type="InterPro" id="IPR011008">
    <property type="entry name" value="Dimeric_a/b-barrel"/>
</dbReference>
<keyword evidence="6" id="KW-1185">Reference proteome</keyword>
<dbReference type="RefSeq" id="WP_128627446.1">
    <property type="nucleotide sequence ID" value="NZ_RKST01000015.1"/>
</dbReference>
<dbReference type="Pfam" id="PF13412">
    <property type="entry name" value="HTH_24"/>
    <property type="match status" value="1"/>
</dbReference>
<dbReference type="SUPFAM" id="SSF46785">
    <property type="entry name" value="Winged helix' DNA-binding domain"/>
    <property type="match status" value="1"/>
</dbReference>
<evidence type="ECO:0000256" key="2">
    <source>
        <dbReference type="ARBA" id="ARBA00023125"/>
    </source>
</evidence>
<evidence type="ECO:0000256" key="3">
    <source>
        <dbReference type="ARBA" id="ARBA00023163"/>
    </source>
</evidence>
<dbReference type="Pfam" id="PF01037">
    <property type="entry name" value="AsnC_trans_reg"/>
    <property type="match status" value="1"/>
</dbReference>
<evidence type="ECO:0000259" key="4">
    <source>
        <dbReference type="PROSITE" id="PS50956"/>
    </source>
</evidence>
<gene>
    <name evidence="5" type="ORF">EET67_15525</name>
</gene>
<evidence type="ECO:0000313" key="6">
    <source>
        <dbReference type="Proteomes" id="UP000281647"/>
    </source>
</evidence>
<dbReference type="InterPro" id="IPR011991">
    <property type="entry name" value="ArsR-like_HTH"/>
</dbReference>
<dbReference type="PROSITE" id="PS50956">
    <property type="entry name" value="HTH_ASNC_2"/>
    <property type="match status" value="1"/>
</dbReference>
<dbReference type="GO" id="GO:0043565">
    <property type="term" value="F:sequence-specific DNA binding"/>
    <property type="evidence" value="ECO:0007669"/>
    <property type="project" value="InterPro"/>
</dbReference>
<reference evidence="5 6" key="1">
    <citation type="submission" date="2018-11" db="EMBL/GenBank/DDBJ databases">
        <title>Pseudaminobacter arsenicus sp. nov., an arsenic-resistant bacterium isolated from arsenic-rich aquifers.</title>
        <authorList>
            <person name="Mu Y."/>
        </authorList>
    </citation>
    <scope>NUCLEOTIDE SEQUENCE [LARGE SCALE GENOMIC DNA]</scope>
    <source>
        <strain evidence="5 6">CB3</strain>
    </source>
</reference>
<proteinExistence type="predicted"/>
<dbReference type="PANTHER" id="PTHR30154:SF34">
    <property type="entry name" value="TRANSCRIPTIONAL REGULATOR AZLB"/>
    <property type="match status" value="1"/>
</dbReference>
<dbReference type="InterPro" id="IPR000485">
    <property type="entry name" value="AsnC-type_HTH_dom"/>
</dbReference>
<dbReference type="GO" id="GO:0005829">
    <property type="term" value="C:cytosol"/>
    <property type="evidence" value="ECO:0007669"/>
    <property type="project" value="TreeGrafter"/>
</dbReference>
<dbReference type="Gene3D" id="1.10.10.10">
    <property type="entry name" value="Winged helix-like DNA-binding domain superfamily/Winged helix DNA-binding domain"/>
    <property type="match status" value="1"/>
</dbReference>
<dbReference type="InterPro" id="IPR019885">
    <property type="entry name" value="Tscrpt_reg_HTH_AsnC-type_CS"/>
</dbReference>
<dbReference type="OrthoDB" id="9811243at2"/>
<feature type="domain" description="HTH asnC-type" evidence="4">
    <location>
        <begin position="7"/>
        <end position="68"/>
    </location>
</feature>
<comment type="caution">
    <text evidence="5">The sequence shown here is derived from an EMBL/GenBank/DDBJ whole genome shotgun (WGS) entry which is preliminary data.</text>
</comment>
<dbReference type="SUPFAM" id="SSF54909">
    <property type="entry name" value="Dimeric alpha+beta barrel"/>
    <property type="match status" value="1"/>
</dbReference>
<dbReference type="EMBL" id="RKST01000015">
    <property type="protein sequence ID" value="RUM96945.1"/>
    <property type="molecule type" value="Genomic_DNA"/>
</dbReference>